<dbReference type="Gene3D" id="3.30.1330.60">
    <property type="entry name" value="OmpA-like domain"/>
    <property type="match status" value="1"/>
</dbReference>
<evidence type="ECO:0000259" key="6">
    <source>
        <dbReference type="PROSITE" id="PS51123"/>
    </source>
</evidence>
<dbReference type="SUPFAM" id="SSF48452">
    <property type="entry name" value="TPR-like"/>
    <property type="match status" value="1"/>
</dbReference>
<dbReference type="PANTHER" id="PTHR30329">
    <property type="entry name" value="STATOR ELEMENT OF FLAGELLAR MOTOR COMPLEX"/>
    <property type="match status" value="1"/>
</dbReference>
<dbReference type="InterPro" id="IPR006665">
    <property type="entry name" value="OmpA-like"/>
</dbReference>
<evidence type="ECO:0000256" key="4">
    <source>
        <dbReference type="PROSITE-ProRule" id="PRU00473"/>
    </source>
</evidence>
<evidence type="ECO:0000313" key="7">
    <source>
        <dbReference type="EMBL" id="MBT0607273.1"/>
    </source>
</evidence>
<dbReference type="CDD" id="cd07185">
    <property type="entry name" value="OmpA_C-like"/>
    <property type="match status" value="1"/>
</dbReference>
<feature type="chain" id="PRO_5045486827" evidence="5">
    <location>
        <begin position="21"/>
        <end position="624"/>
    </location>
</feature>
<comment type="subcellular location">
    <subcellularLocation>
        <location evidence="1">Cell outer membrane</location>
    </subcellularLocation>
</comment>
<dbReference type="Pfam" id="PF07676">
    <property type="entry name" value="PD40"/>
    <property type="match status" value="3"/>
</dbReference>
<proteinExistence type="predicted"/>
<keyword evidence="5" id="KW-0732">Signal</keyword>
<dbReference type="SUPFAM" id="SSF82171">
    <property type="entry name" value="DPP6 N-terminal domain-like"/>
    <property type="match status" value="1"/>
</dbReference>
<reference evidence="7 8" key="1">
    <citation type="submission" date="2021-05" db="EMBL/GenBank/DDBJ databases">
        <title>Aequorivita echinoideorum JCM 30378 genome.</title>
        <authorList>
            <person name="Zhang H."/>
            <person name="Li C."/>
        </authorList>
    </citation>
    <scope>NUCLEOTIDE SEQUENCE [LARGE SCALE GENOMIC DNA]</scope>
    <source>
        <strain evidence="7 8">JCM30378</strain>
    </source>
</reference>
<dbReference type="PRINTS" id="PR01021">
    <property type="entry name" value="OMPADOMAIN"/>
</dbReference>
<evidence type="ECO:0000256" key="5">
    <source>
        <dbReference type="SAM" id="SignalP"/>
    </source>
</evidence>
<dbReference type="InterPro" id="IPR011659">
    <property type="entry name" value="WD40"/>
</dbReference>
<comment type="caution">
    <text evidence="7">The sequence shown here is derived from an EMBL/GenBank/DDBJ whole genome shotgun (WGS) entry which is preliminary data.</text>
</comment>
<feature type="domain" description="OmpA-like" evidence="6">
    <location>
        <begin position="505"/>
        <end position="624"/>
    </location>
</feature>
<dbReference type="Proteomes" id="UP001297092">
    <property type="component" value="Unassembled WGS sequence"/>
</dbReference>
<sequence>MKKIYLLLFLGIAGTFISTAQNRDTKKADQHFDRLEYIKAAEEYEKIVEREKADEYVYTRLANSYYYINDTQKAEPYFKEAVATTNNPETVYSYAQTLKANGKSEESNIWMKKFAQMAPNDSRAIAFNENPNYIPKLMDKAEKFEVNIVGELQSEHTDFGGEMLGNKFYFTSSRNTARKNHKMNQEPFLDIYEATNTAGTFTDIKPLKGDVNTKFHEGVLSFSKDGKRMYFDRNDYFDGKYKKNEEGINQLNIYYAELVDGVWKDIQSVPFNNSEYSVGHPAVSADGKTLYFVSDMPGGFGESDIYEVSINDDGSFGEPKNLGKNINTEAKEVFPFVGKNGTLYFSSNGHLGLGGLDVFYAEESSNGFGKAMNLGSPVNGKSDDFAFKYDDTSKEGFVSSNRNGEKDNIFKLKEICSSTIESIVINEYTNEPLSGAKVDLYDSNENLLSSKIAGNDGRVSFEVECDQDFVVQGSMADFESNAVTGLKSDKSKVAAEIKLRPIEDIIVEDKVVLNPIMFDYDKYNIKPQGALELDKLVQLMKKYPKMVIKVEGHTDNKGPAEYNRDLSDKRAKSTVQYVISKGIDESRISGEGFGESQPIFDCGDSCTPEKDAKNRRSEFIIISR</sequence>
<dbReference type="InterPro" id="IPR011042">
    <property type="entry name" value="6-blade_b-propeller_TolB-like"/>
</dbReference>
<dbReference type="EMBL" id="JAHCTB010000002">
    <property type="protein sequence ID" value="MBT0607273.1"/>
    <property type="molecule type" value="Genomic_DNA"/>
</dbReference>
<keyword evidence="2 4" id="KW-0472">Membrane</keyword>
<dbReference type="InterPro" id="IPR011990">
    <property type="entry name" value="TPR-like_helical_dom_sf"/>
</dbReference>
<dbReference type="InterPro" id="IPR036737">
    <property type="entry name" value="OmpA-like_sf"/>
</dbReference>
<evidence type="ECO:0000256" key="2">
    <source>
        <dbReference type="ARBA" id="ARBA00023136"/>
    </source>
</evidence>
<evidence type="ECO:0000256" key="1">
    <source>
        <dbReference type="ARBA" id="ARBA00004442"/>
    </source>
</evidence>
<keyword evidence="8" id="KW-1185">Reference proteome</keyword>
<organism evidence="7 8">
    <name type="scientific">Aequorivita echinoideorum</name>
    <dbReference type="NCBI Taxonomy" id="1549647"/>
    <lineage>
        <taxon>Bacteria</taxon>
        <taxon>Pseudomonadati</taxon>
        <taxon>Bacteroidota</taxon>
        <taxon>Flavobacteriia</taxon>
        <taxon>Flavobacteriales</taxon>
        <taxon>Flavobacteriaceae</taxon>
        <taxon>Aequorivita</taxon>
    </lineage>
</organism>
<dbReference type="PROSITE" id="PS51123">
    <property type="entry name" value="OMPA_2"/>
    <property type="match status" value="1"/>
</dbReference>
<dbReference type="SUPFAM" id="SSF103088">
    <property type="entry name" value="OmpA-like"/>
    <property type="match status" value="1"/>
</dbReference>
<dbReference type="InterPro" id="IPR006664">
    <property type="entry name" value="OMP_bac"/>
</dbReference>
<dbReference type="InterPro" id="IPR050330">
    <property type="entry name" value="Bact_OuterMem_StrucFunc"/>
</dbReference>
<protein>
    <submittedName>
        <fullName evidence="7">OmpA family protein</fullName>
    </submittedName>
</protein>
<name>A0ABS5S254_9FLAO</name>
<dbReference type="Gene3D" id="1.25.40.10">
    <property type="entry name" value="Tetratricopeptide repeat domain"/>
    <property type="match status" value="1"/>
</dbReference>
<dbReference type="Pfam" id="PF00691">
    <property type="entry name" value="OmpA"/>
    <property type="match status" value="1"/>
</dbReference>
<gene>
    <name evidence="7" type="ORF">KIV10_03680</name>
</gene>
<feature type="signal peptide" evidence="5">
    <location>
        <begin position="1"/>
        <end position="20"/>
    </location>
</feature>
<dbReference type="PANTHER" id="PTHR30329:SF21">
    <property type="entry name" value="LIPOPROTEIN YIAD-RELATED"/>
    <property type="match status" value="1"/>
</dbReference>
<evidence type="ECO:0000313" key="8">
    <source>
        <dbReference type="Proteomes" id="UP001297092"/>
    </source>
</evidence>
<dbReference type="Gene3D" id="2.120.10.30">
    <property type="entry name" value="TolB, C-terminal domain"/>
    <property type="match status" value="1"/>
</dbReference>
<accession>A0ABS5S254</accession>
<dbReference type="RefSeq" id="WP_214112158.1">
    <property type="nucleotide sequence ID" value="NZ_JAHCTB010000002.1"/>
</dbReference>
<evidence type="ECO:0000256" key="3">
    <source>
        <dbReference type="ARBA" id="ARBA00023237"/>
    </source>
</evidence>
<keyword evidence="3" id="KW-0998">Cell outer membrane</keyword>